<accession>A0A3A8H6J1</accession>
<dbReference type="RefSeq" id="WP_120545947.1">
    <property type="nucleotide sequence ID" value="NZ_RAVZ01000674.1"/>
</dbReference>
<evidence type="ECO:0000313" key="3">
    <source>
        <dbReference type="EMBL" id="RKG66737.1"/>
    </source>
</evidence>
<dbReference type="Proteomes" id="UP000268094">
    <property type="component" value="Unassembled WGS sequence"/>
</dbReference>
<protein>
    <submittedName>
        <fullName evidence="3">Uncharacterized protein</fullName>
    </submittedName>
</protein>
<evidence type="ECO:0000256" key="2">
    <source>
        <dbReference type="SAM" id="SignalP"/>
    </source>
</evidence>
<evidence type="ECO:0000256" key="1">
    <source>
        <dbReference type="SAM" id="MobiDB-lite"/>
    </source>
</evidence>
<sequence length="74" mass="7869">MKSWVTLCLVCVTSGAFAADKTPPPTAAKTAPPEQSKSAEPKTLTLEEDKAARQEPKNKKVDTKASETASKPLL</sequence>
<dbReference type="EMBL" id="RAVZ01000674">
    <property type="protein sequence ID" value="RKG66737.1"/>
    <property type="molecule type" value="Genomic_DNA"/>
</dbReference>
<feature type="chain" id="PRO_5017408958" evidence="2">
    <location>
        <begin position="19"/>
        <end position="74"/>
    </location>
</feature>
<evidence type="ECO:0000313" key="4">
    <source>
        <dbReference type="Proteomes" id="UP000268094"/>
    </source>
</evidence>
<name>A0A3A8H6J1_9BACT</name>
<dbReference type="AlphaFoldDB" id="A0A3A8H6J1"/>
<proteinExistence type="predicted"/>
<organism evidence="3 4">
    <name type="scientific">Corallococcus terminator</name>
    <dbReference type="NCBI Taxonomy" id="2316733"/>
    <lineage>
        <taxon>Bacteria</taxon>
        <taxon>Pseudomonadati</taxon>
        <taxon>Myxococcota</taxon>
        <taxon>Myxococcia</taxon>
        <taxon>Myxococcales</taxon>
        <taxon>Cystobacterineae</taxon>
        <taxon>Myxococcaceae</taxon>
        <taxon>Corallococcus</taxon>
    </lineage>
</organism>
<comment type="caution">
    <text evidence="3">The sequence shown here is derived from an EMBL/GenBank/DDBJ whole genome shotgun (WGS) entry which is preliminary data.</text>
</comment>
<feature type="region of interest" description="Disordered" evidence="1">
    <location>
        <begin position="17"/>
        <end position="74"/>
    </location>
</feature>
<reference evidence="4" key="1">
    <citation type="submission" date="2018-09" db="EMBL/GenBank/DDBJ databases">
        <authorList>
            <person name="Livingstone P.G."/>
            <person name="Whitworth D.E."/>
        </authorList>
    </citation>
    <scope>NUCLEOTIDE SEQUENCE [LARGE SCALE GENOMIC DNA]</scope>
    <source>
        <strain evidence="4">CA054A</strain>
    </source>
</reference>
<dbReference type="OrthoDB" id="9889965at2"/>
<gene>
    <name evidence="3" type="ORF">D7V88_41415</name>
</gene>
<keyword evidence="4" id="KW-1185">Reference proteome</keyword>
<keyword evidence="2" id="KW-0732">Signal</keyword>
<feature type="compositionally biased region" description="Basic and acidic residues" evidence="1">
    <location>
        <begin position="37"/>
        <end position="65"/>
    </location>
</feature>
<feature type="signal peptide" evidence="2">
    <location>
        <begin position="1"/>
        <end position="18"/>
    </location>
</feature>